<name>A0A6L8W7X4_9PROT</name>
<dbReference type="SUPFAM" id="SSF55298">
    <property type="entry name" value="YjgF-like"/>
    <property type="match status" value="1"/>
</dbReference>
<dbReference type="EMBL" id="WTUW01000002">
    <property type="protein sequence ID" value="MZR30749.1"/>
    <property type="molecule type" value="Genomic_DNA"/>
</dbReference>
<dbReference type="Proteomes" id="UP000476030">
    <property type="component" value="Unassembled WGS sequence"/>
</dbReference>
<comment type="similarity">
    <text evidence="1">Belongs to the RutC family.</text>
</comment>
<dbReference type="Pfam" id="PF01042">
    <property type="entry name" value="Ribonuc_L-PSP"/>
    <property type="match status" value="1"/>
</dbReference>
<dbReference type="CDD" id="cd00448">
    <property type="entry name" value="YjgF_YER057c_UK114_family"/>
    <property type="match status" value="1"/>
</dbReference>
<evidence type="ECO:0000313" key="2">
    <source>
        <dbReference type="EMBL" id="MZR30749.1"/>
    </source>
</evidence>
<keyword evidence="3" id="KW-1185">Reference proteome</keyword>
<dbReference type="RefSeq" id="WP_161315303.1">
    <property type="nucleotide sequence ID" value="NZ_WTUW01000002.1"/>
</dbReference>
<dbReference type="PANTHER" id="PTHR11803">
    <property type="entry name" value="2-IMINOBUTANOATE/2-IMINOPROPANOATE DEAMINASE RIDA"/>
    <property type="match status" value="1"/>
</dbReference>
<evidence type="ECO:0000256" key="1">
    <source>
        <dbReference type="ARBA" id="ARBA00010552"/>
    </source>
</evidence>
<evidence type="ECO:0000313" key="3">
    <source>
        <dbReference type="Proteomes" id="UP000476030"/>
    </source>
</evidence>
<comment type="caution">
    <text evidence="2">The sequence shown here is derived from an EMBL/GenBank/DDBJ whole genome shotgun (WGS) entry which is preliminary data.</text>
</comment>
<protein>
    <submittedName>
        <fullName evidence="2">RidA family protein</fullName>
    </submittedName>
</protein>
<dbReference type="PANTHER" id="PTHR11803:SF58">
    <property type="entry name" value="PROTEIN HMF1-RELATED"/>
    <property type="match status" value="1"/>
</dbReference>
<sequence>MVVYEPICADNWPAAFTFSQGVKVGNMVFLSGTTATDEKGKIVGPGDIVAQTRQIFKKFEMVLNQVGGSIENIVETTDYVLSLEEYNKTADLRREIFNGPPWPAATGVVVKGLVRPDALIEIKALAVLRD</sequence>
<gene>
    <name evidence="2" type="ORF">GQE98_08890</name>
</gene>
<dbReference type="InterPro" id="IPR035959">
    <property type="entry name" value="RutC-like_sf"/>
</dbReference>
<accession>A0A6L8W7X4</accession>
<proteinExistence type="inferred from homology"/>
<dbReference type="InterPro" id="IPR006175">
    <property type="entry name" value="YjgF/YER057c/UK114"/>
</dbReference>
<dbReference type="GO" id="GO:0005829">
    <property type="term" value="C:cytosol"/>
    <property type="evidence" value="ECO:0007669"/>
    <property type="project" value="TreeGrafter"/>
</dbReference>
<dbReference type="GO" id="GO:0019239">
    <property type="term" value="F:deaminase activity"/>
    <property type="evidence" value="ECO:0007669"/>
    <property type="project" value="TreeGrafter"/>
</dbReference>
<organism evidence="2 3">
    <name type="scientific">Sneathiella litorea</name>
    <dbReference type="NCBI Taxonomy" id="2606216"/>
    <lineage>
        <taxon>Bacteria</taxon>
        <taxon>Pseudomonadati</taxon>
        <taxon>Pseudomonadota</taxon>
        <taxon>Alphaproteobacteria</taxon>
        <taxon>Sneathiellales</taxon>
        <taxon>Sneathiellaceae</taxon>
        <taxon>Sneathiella</taxon>
    </lineage>
</organism>
<reference evidence="2 3" key="1">
    <citation type="submission" date="2019-12" db="EMBL/GenBank/DDBJ databases">
        <title>Snethiella sp. nov. sp. isolated from sea sand.</title>
        <authorList>
            <person name="Kim J."/>
            <person name="Jeong S.E."/>
            <person name="Jung H.S."/>
            <person name="Jeon C.O."/>
        </authorList>
    </citation>
    <scope>NUCLEOTIDE SEQUENCE [LARGE SCALE GENOMIC DNA]</scope>
    <source>
        <strain evidence="2 3">DP05</strain>
    </source>
</reference>
<dbReference type="AlphaFoldDB" id="A0A6L8W7X4"/>
<dbReference type="Gene3D" id="3.30.1330.40">
    <property type="entry name" value="RutC-like"/>
    <property type="match status" value="1"/>
</dbReference>